<gene>
    <name evidence="1" type="ORF">Celaphus_00000473</name>
</gene>
<name>A0A212D969_CEREH</name>
<accession>A0A212D969</accession>
<dbReference type="InterPro" id="IPR037231">
    <property type="entry name" value="NAP-like_sf"/>
</dbReference>
<reference evidence="1 2" key="1">
    <citation type="journal article" date="2018" name="Mol. Genet. Genomics">
        <title>The red deer Cervus elaphus genome CerEla1.0: sequencing, annotating, genes, and chromosomes.</title>
        <authorList>
            <person name="Bana N.A."/>
            <person name="Nyiri A."/>
            <person name="Nagy J."/>
            <person name="Frank K."/>
            <person name="Nagy T."/>
            <person name="Steger V."/>
            <person name="Schiller M."/>
            <person name="Lakatos P."/>
            <person name="Sugar L."/>
            <person name="Horn P."/>
            <person name="Barta E."/>
            <person name="Orosz L."/>
        </authorList>
    </citation>
    <scope>NUCLEOTIDE SEQUENCE [LARGE SCALE GENOMIC DNA]</scope>
    <source>
        <strain evidence="1">Hungarian</strain>
    </source>
</reference>
<feature type="non-terminal residue" evidence="1">
    <location>
        <position position="1"/>
    </location>
</feature>
<evidence type="ECO:0000313" key="1">
    <source>
        <dbReference type="EMBL" id="OWK14788.1"/>
    </source>
</evidence>
<evidence type="ECO:0000313" key="2">
    <source>
        <dbReference type="Proteomes" id="UP000242450"/>
    </source>
</evidence>
<dbReference type="EMBL" id="MKHE01000005">
    <property type="protein sequence ID" value="OWK14788.1"/>
    <property type="molecule type" value="Genomic_DNA"/>
</dbReference>
<comment type="caution">
    <text evidence="1">The sequence shown here is derived from an EMBL/GenBank/DDBJ whole genome shotgun (WGS) entry which is preliminary data.</text>
</comment>
<dbReference type="OrthoDB" id="9751433at2759"/>
<dbReference type="Proteomes" id="UP000242450">
    <property type="component" value="Chromosome 5"/>
</dbReference>
<proteinExistence type="predicted"/>
<keyword evidence="2" id="KW-1185">Reference proteome</keyword>
<dbReference type="SUPFAM" id="SSF143113">
    <property type="entry name" value="NAP-like"/>
    <property type="match status" value="1"/>
</dbReference>
<sequence length="70" mass="8052">IRAVASGSSWPSMWPECLLDLKQIMNHPQVSIIISAQDEDFPSYMIDLKVQVWSLPWSLCKLIFSFQDNP</sequence>
<organism evidence="1 2">
    <name type="scientific">Cervus elaphus hippelaphus</name>
    <name type="common">European red deer</name>
    <dbReference type="NCBI Taxonomy" id="46360"/>
    <lineage>
        <taxon>Eukaryota</taxon>
        <taxon>Metazoa</taxon>
        <taxon>Chordata</taxon>
        <taxon>Craniata</taxon>
        <taxon>Vertebrata</taxon>
        <taxon>Euteleostomi</taxon>
        <taxon>Mammalia</taxon>
        <taxon>Eutheria</taxon>
        <taxon>Laurasiatheria</taxon>
        <taxon>Artiodactyla</taxon>
        <taxon>Ruminantia</taxon>
        <taxon>Pecora</taxon>
        <taxon>Cervidae</taxon>
        <taxon>Cervinae</taxon>
        <taxon>Cervus</taxon>
    </lineage>
</organism>
<dbReference type="AlphaFoldDB" id="A0A212D969"/>
<protein>
    <submittedName>
        <fullName evidence="1">Uncharacterized protein</fullName>
    </submittedName>
</protein>